<feature type="compositionally biased region" description="Basic and acidic residues" evidence="1">
    <location>
        <begin position="45"/>
        <end position="72"/>
    </location>
</feature>
<feature type="chain" id="PRO_5047405332" evidence="2">
    <location>
        <begin position="26"/>
        <end position="92"/>
    </location>
</feature>
<feature type="region of interest" description="Disordered" evidence="1">
    <location>
        <begin position="26"/>
        <end position="76"/>
    </location>
</feature>
<keyword evidence="2" id="KW-0732">Signal</keyword>
<dbReference type="EMBL" id="JACICE010000002">
    <property type="protein sequence ID" value="MBB3776129.1"/>
    <property type="molecule type" value="Genomic_DNA"/>
</dbReference>
<dbReference type="RefSeq" id="WP_160760897.1">
    <property type="nucleotide sequence ID" value="NZ_BAAADZ010000010.1"/>
</dbReference>
<name>A0ABR6HZN4_9SPHN</name>
<evidence type="ECO:0000256" key="1">
    <source>
        <dbReference type="SAM" id="MobiDB-lite"/>
    </source>
</evidence>
<evidence type="ECO:0000256" key="2">
    <source>
        <dbReference type="SAM" id="SignalP"/>
    </source>
</evidence>
<dbReference type="Proteomes" id="UP000548685">
    <property type="component" value="Unassembled WGS sequence"/>
</dbReference>
<organism evidence="3 4">
    <name type="scientific">Erythrobacter ramosus</name>
    <dbReference type="NCBI Taxonomy" id="35811"/>
    <lineage>
        <taxon>Bacteria</taxon>
        <taxon>Pseudomonadati</taxon>
        <taxon>Pseudomonadota</taxon>
        <taxon>Alphaproteobacteria</taxon>
        <taxon>Sphingomonadales</taxon>
        <taxon>Erythrobacteraceae</taxon>
        <taxon>Erythrobacter/Porphyrobacter group</taxon>
        <taxon>Erythrobacter</taxon>
    </lineage>
</organism>
<proteinExistence type="predicted"/>
<sequence>MLMIPLRRFLLACAGSLLLLPFAAAAQSDGQASETPPAAETPAPKPDDETAKEDTAEEDKRVCKSVRADPSSRRKTRVCRTIEEWRELNVPL</sequence>
<accession>A0ABR6HZN4</accession>
<keyword evidence="4" id="KW-1185">Reference proteome</keyword>
<reference evidence="3 4" key="1">
    <citation type="submission" date="2020-08" db="EMBL/GenBank/DDBJ databases">
        <title>Genomic Encyclopedia of Type Strains, Phase IV (KMG-IV): sequencing the most valuable type-strain genomes for metagenomic binning, comparative biology and taxonomic classification.</title>
        <authorList>
            <person name="Goeker M."/>
        </authorList>
    </citation>
    <scope>NUCLEOTIDE SEQUENCE [LARGE SCALE GENOMIC DNA]</scope>
    <source>
        <strain evidence="3 4">DSM 8510</strain>
    </source>
</reference>
<comment type="caution">
    <text evidence="3">The sequence shown here is derived from an EMBL/GenBank/DDBJ whole genome shotgun (WGS) entry which is preliminary data.</text>
</comment>
<evidence type="ECO:0000313" key="3">
    <source>
        <dbReference type="EMBL" id="MBB3776129.1"/>
    </source>
</evidence>
<feature type="signal peptide" evidence="2">
    <location>
        <begin position="1"/>
        <end position="25"/>
    </location>
</feature>
<evidence type="ECO:0000313" key="4">
    <source>
        <dbReference type="Proteomes" id="UP000548685"/>
    </source>
</evidence>
<protein>
    <submittedName>
        <fullName evidence="3">Uncharacterized protein</fullName>
    </submittedName>
</protein>
<gene>
    <name evidence="3" type="ORF">FHS52_002098</name>
</gene>